<proteinExistence type="predicted"/>
<keyword evidence="4" id="KW-1185">Reference proteome</keyword>
<keyword evidence="2" id="KW-0472">Membrane</keyword>
<organism evidence="3 4">
    <name type="scientific">Penaeus vannamei</name>
    <name type="common">Whiteleg shrimp</name>
    <name type="synonym">Litopenaeus vannamei</name>
    <dbReference type="NCBI Taxonomy" id="6689"/>
    <lineage>
        <taxon>Eukaryota</taxon>
        <taxon>Metazoa</taxon>
        <taxon>Ecdysozoa</taxon>
        <taxon>Arthropoda</taxon>
        <taxon>Crustacea</taxon>
        <taxon>Multicrustacea</taxon>
        <taxon>Malacostraca</taxon>
        <taxon>Eumalacostraca</taxon>
        <taxon>Eucarida</taxon>
        <taxon>Decapoda</taxon>
        <taxon>Dendrobranchiata</taxon>
        <taxon>Penaeoidea</taxon>
        <taxon>Penaeidae</taxon>
        <taxon>Penaeus</taxon>
    </lineage>
</organism>
<protein>
    <submittedName>
        <fullName evidence="3">Uncharacterized protein</fullName>
    </submittedName>
</protein>
<keyword evidence="2" id="KW-0812">Transmembrane</keyword>
<gene>
    <name evidence="3" type="ORF">C7M84_010708</name>
</gene>
<reference evidence="3 4" key="1">
    <citation type="submission" date="2018-04" db="EMBL/GenBank/DDBJ databases">
        <authorList>
            <person name="Zhang X."/>
            <person name="Yuan J."/>
            <person name="Li F."/>
            <person name="Xiang J."/>
        </authorList>
    </citation>
    <scope>NUCLEOTIDE SEQUENCE [LARGE SCALE GENOMIC DNA]</scope>
    <source>
        <tissue evidence="3">Muscle</tissue>
    </source>
</reference>
<keyword evidence="2" id="KW-1133">Transmembrane helix</keyword>
<comment type="caution">
    <text evidence="3">The sequence shown here is derived from an EMBL/GenBank/DDBJ whole genome shotgun (WGS) entry which is preliminary data.</text>
</comment>
<dbReference type="AlphaFoldDB" id="A0A423T3E2"/>
<evidence type="ECO:0000256" key="1">
    <source>
        <dbReference type="SAM" id="MobiDB-lite"/>
    </source>
</evidence>
<name>A0A423T3E2_PENVA</name>
<accession>A0A423T3E2</accession>
<feature type="transmembrane region" description="Helical" evidence="2">
    <location>
        <begin position="21"/>
        <end position="41"/>
    </location>
</feature>
<feature type="region of interest" description="Disordered" evidence="1">
    <location>
        <begin position="67"/>
        <end position="103"/>
    </location>
</feature>
<sequence>MTFPRMPADTRTNYRLRLAALGADCSTSFLFLFTLLMLLTWTCYGHAPGTSGESIILSSLAAPLGKLPPQAQSPRHTALPLHDKRHTTEDVAEEDTTPQSVSEVPPLRCCSRWASLFGAPCNCIDAQFYEWGG</sequence>
<evidence type="ECO:0000256" key="2">
    <source>
        <dbReference type="SAM" id="Phobius"/>
    </source>
</evidence>
<reference evidence="3 4" key="2">
    <citation type="submission" date="2019-01" db="EMBL/GenBank/DDBJ databases">
        <title>The decoding of complex shrimp genome reveals the adaptation for benthos swimmer, frequently molting mechanism and breeding impact on genome.</title>
        <authorList>
            <person name="Sun Y."/>
            <person name="Gao Y."/>
            <person name="Yu Y."/>
        </authorList>
    </citation>
    <scope>NUCLEOTIDE SEQUENCE [LARGE SCALE GENOMIC DNA]</scope>
    <source>
        <tissue evidence="3">Muscle</tissue>
    </source>
</reference>
<dbReference type="EMBL" id="QCYY01002360">
    <property type="protein sequence ID" value="ROT71007.1"/>
    <property type="molecule type" value="Genomic_DNA"/>
</dbReference>
<dbReference type="OrthoDB" id="10385573at2759"/>
<evidence type="ECO:0000313" key="4">
    <source>
        <dbReference type="Proteomes" id="UP000283509"/>
    </source>
</evidence>
<dbReference type="Proteomes" id="UP000283509">
    <property type="component" value="Unassembled WGS sequence"/>
</dbReference>
<evidence type="ECO:0000313" key="3">
    <source>
        <dbReference type="EMBL" id="ROT71007.1"/>
    </source>
</evidence>